<name>A0AAN7PQ32_9EURO</name>
<dbReference type="EMBL" id="JAVRRJ010000015">
    <property type="protein sequence ID" value="KAK5080395.1"/>
    <property type="molecule type" value="Genomic_DNA"/>
</dbReference>
<dbReference type="Proteomes" id="UP001309876">
    <property type="component" value="Unassembled WGS sequence"/>
</dbReference>
<reference evidence="1 2" key="1">
    <citation type="submission" date="2023-08" db="EMBL/GenBank/DDBJ databases">
        <title>Black Yeasts Isolated from many extreme environments.</title>
        <authorList>
            <person name="Coleine C."/>
            <person name="Stajich J.E."/>
            <person name="Selbmann L."/>
        </authorList>
    </citation>
    <scope>NUCLEOTIDE SEQUENCE [LARGE SCALE GENOMIC DNA]</scope>
    <source>
        <strain evidence="1 2">CCFEE 5910</strain>
    </source>
</reference>
<sequence>MDEDMQTSLIDLLRQNIKVQGQIVAKLESSQASAKIDTAVEADNNSIHDASPPVIVKAVTEAPCMEEDEAVSRWSEALKFEKQKVEQVKTQLQKHHILHMRISRLPAGYESQVTHKELQRGLRDLRLDEDVLYRTINSSAKRACEETDSVWRHLTLTECGEVDDLALFFFKPSYVEDLRFKIIVM</sequence>
<evidence type="ECO:0000313" key="1">
    <source>
        <dbReference type="EMBL" id="KAK5080395.1"/>
    </source>
</evidence>
<protein>
    <submittedName>
        <fullName evidence="1">Uncharacterized protein</fullName>
    </submittedName>
</protein>
<organism evidence="1 2">
    <name type="scientific">Lithohypha guttulata</name>
    <dbReference type="NCBI Taxonomy" id="1690604"/>
    <lineage>
        <taxon>Eukaryota</taxon>
        <taxon>Fungi</taxon>
        <taxon>Dikarya</taxon>
        <taxon>Ascomycota</taxon>
        <taxon>Pezizomycotina</taxon>
        <taxon>Eurotiomycetes</taxon>
        <taxon>Chaetothyriomycetidae</taxon>
        <taxon>Chaetothyriales</taxon>
        <taxon>Trichomeriaceae</taxon>
        <taxon>Lithohypha</taxon>
    </lineage>
</organism>
<dbReference type="AlphaFoldDB" id="A0AAN7PQ32"/>
<gene>
    <name evidence="1" type="ORF">LTR05_008644</name>
</gene>
<accession>A0AAN7PQ32</accession>
<proteinExistence type="predicted"/>
<keyword evidence="2" id="KW-1185">Reference proteome</keyword>
<comment type="caution">
    <text evidence="1">The sequence shown here is derived from an EMBL/GenBank/DDBJ whole genome shotgun (WGS) entry which is preliminary data.</text>
</comment>
<evidence type="ECO:0000313" key="2">
    <source>
        <dbReference type="Proteomes" id="UP001309876"/>
    </source>
</evidence>